<dbReference type="PANTHER" id="PTHR35811">
    <property type="entry name" value="SLR1870 PROTEIN"/>
    <property type="match status" value="1"/>
</dbReference>
<dbReference type="CDD" id="cd11297">
    <property type="entry name" value="PIN_LabA-like_N_1"/>
    <property type="match status" value="1"/>
</dbReference>
<dbReference type="EMBL" id="MPZV01000002">
    <property type="protein sequence ID" value="OOY24679.1"/>
    <property type="molecule type" value="Genomic_DNA"/>
</dbReference>
<name>A0ABX3N2L0_9RHOB</name>
<evidence type="ECO:0000259" key="1">
    <source>
        <dbReference type="Pfam" id="PF01936"/>
    </source>
</evidence>
<dbReference type="Pfam" id="PF01936">
    <property type="entry name" value="NYN"/>
    <property type="match status" value="1"/>
</dbReference>
<organism evidence="2 3">
    <name type="scientific">Thioclava sediminum</name>
    <dbReference type="NCBI Taxonomy" id="1915319"/>
    <lineage>
        <taxon>Bacteria</taxon>
        <taxon>Pseudomonadati</taxon>
        <taxon>Pseudomonadota</taxon>
        <taxon>Alphaproteobacteria</taxon>
        <taxon>Rhodobacterales</taxon>
        <taxon>Paracoccaceae</taxon>
        <taxon>Thioclava</taxon>
    </lineage>
</organism>
<protein>
    <recommendedName>
        <fullName evidence="1">NYN domain-containing protein</fullName>
    </recommendedName>
</protein>
<accession>A0ABX3N2L0</accession>
<evidence type="ECO:0000313" key="3">
    <source>
        <dbReference type="Proteomes" id="UP000190787"/>
    </source>
</evidence>
<comment type="caution">
    <text evidence="2">The sequence shown here is derived from an EMBL/GenBank/DDBJ whole genome shotgun (WGS) entry which is preliminary data.</text>
</comment>
<evidence type="ECO:0000313" key="2">
    <source>
        <dbReference type="EMBL" id="OOY24679.1"/>
    </source>
</evidence>
<dbReference type="InterPro" id="IPR021139">
    <property type="entry name" value="NYN"/>
</dbReference>
<sequence length="227" mass="24610">MNKPTALFIDGENISATFASQILKFAPGAFIRRAYGDVTQIRSWGDSPSIRLVHSGSGKNAGDVLLALDALELALERRAERFVIASSDGDFTHLATRLREKGMEVHGVGQEKAPKAFRESCSVFHLLKSKTTAAPARPPAVKKSASLDEKIRAAIEAHSKDGAGVPLAELATIMKKDHGVLIGNLPDKKWRPYFSNRPKLFALEPKGPKARVRCRPNGFSQLSAAAK</sequence>
<keyword evidence="3" id="KW-1185">Reference proteome</keyword>
<dbReference type="Gene3D" id="3.40.50.1010">
    <property type="entry name" value="5'-nuclease"/>
    <property type="match status" value="1"/>
</dbReference>
<gene>
    <name evidence="2" type="ORF">BMI91_11740</name>
</gene>
<reference evidence="2 3" key="1">
    <citation type="submission" date="2016-11" db="EMBL/GenBank/DDBJ databases">
        <title>A multilocus sequence analysis scheme for characterization of bacteria in the genus Thioclava.</title>
        <authorList>
            <person name="Liu Y."/>
            <person name="Shao Z."/>
        </authorList>
    </citation>
    <scope>NUCLEOTIDE SEQUENCE [LARGE SCALE GENOMIC DNA]</scope>
    <source>
        <strain evidence="2 3">TAW-CT134</strain>
    </source>
</reference>
<feature type="domain" description="NYN" evidence="1">
    <location>
        <begin position="5"/>
        <end position="126"/>
    </location>
</feature>
<proteinExistence type="predicted"/>
<dbReference type="PANTHER" id="PTHR35811:SF1">
    <property type="entry name" value="HTH OST-TYPE DOMAIN-CONTAINING PROTEIN"/>
    <property type="match status" value="1"/>
</dbReference>
<dbReference type="Proteomes" id="UP000190787">
    <property type="component" value="Unassembled WGS sequence"/>
</dbReference>
<dbReference type="RefSeq" id="WP_158522145.1">
    <property type="nucleotide sequence ID" value="NZ_MPZV01000002.1"/>
</dbReference>